<dbReference type="RefSeq" id="WP_072717024.1">
    <property type="nucleotide sequence ID" value="NZ_LN889763.1"/>
</dbReference>
<dbReference type="Pfam" id="PF00072">
    <property type="entry name" value="Response_reg"/>
    <property type="match status" value="1"/>
</dbReference>
<dbReference type="EMBL" id="CZDF01000177">
    <property type="protein sequence ID" value="CUR35689.1"/>
    <property type="molecule type" value="Genomic_DNA"/>
</dbReference>
<dbReference type="GO" id="GO:0000160">
    <property type="term" value="P:phosphorelay signal transduction system"/>
    <property type="evidence" value="ECO:0007669"/>
    <property type="project" value="InterPro"/>
</dbReference>
<feature type="domain" description="Response regulatory" evidence="3">
    <location>
        <begin position="4"/>
        <end position="121"/>
    </location>
</feature>
<dbReference type="InterPro" id="IPR050595">
    <property type="entry name" value="Bact_response_regulator"/>
</dbReference>
<evidence type="ECO:0000313" key="4">
    <source>
        <dbReference type="EMBL" id="CUR35689.1"/>
    </source>
</evidence>
<proteinExistence type="predicted"/>
<evidence type="ECO:0000259" key="3">
    <source>
        <dbReference type="PROSITE" id="PS50110"/>
    </source>
</evidence>
<evidence type="ECO:0000313" key="5">
    <source>
        <dbReference type="Proteomes" id="UP000184315"/>
    </source>
</evidence>
<evidence type="ECO:0000256" key="2">
    <source>
        <dbReference type="PROSITE-ProRule" id="PRU00169"/>
    </source>
</evidence>
<feature type="modified residue" description="4-aspartylphosphate" evidence="2">
    <location>
        <position position="54"/>
    </location>
</feature>
<dbReference type="PANTHER" id="PTHR44591:SF22">
    <property type="entry name" value="CHEY SUBFAMILY"/>
    <property type="match status" value="1"/>
</dbReference>
<dbReference type="SUPFAM" id="SSF52172">
    <property type="entry name" value="CheY-like"/>
    <property type="match status" value="1"/>
</dbReference>
<dbReference type="AlphaFoldDB" id="A0A1J1LVI5"/>
<dbReference type="PANTHER" id="PTHR44591">
    <property type="entry name" value="STRESS RESPONSE REGULATOR PROTEIN 1"/>
    <property type="match status" value="1"/>
</dbReference>
<dbReference type="CDD" id="cd17552">
    <property type="entry name" value="REC_RR468-like"/>
    <property type="match status" value="1"/>
</dbReference>
<sequence length="125" mass="13869">MTKHILVIDDEADIRDVIQMSLEGFGGWKVMQASSPQQGLLKAKTEPFDAIILDISMPDMDGFECFGHLQADLNTQMIPVVLLTAKALPSDRRRFAAMGVAGVIIKPFNSKQVWKQVAEILGWNI</sequence>
<dbReference type="PROSITE" id="PS50110">
    <property type="entry name" value="RESPONSE_REGULATORY"/>
    <property type="match status" value="1"/>
</dbReference>
<protein>
    <submittedName>
        <fullName evidence="4">Response regulator receiver protein</fullName>
    </submittedName>
</protein>
<organism evidence="4 5">
    <name type="scientific">Planktothrix tepida PCC 9214</name>
    <dbReference type="NCBI Taxonomy" id="671072"/>
    <lineage>
        <taxon>Bacteria</taxon>
        <taxon>Bacillati</taxon>
        <taxon>Cyanobacteriota</taxon>
        <taxon>Cyanophyceae</taxon>
        <taxon>Oscillatoriophycideae</taxon>
        <taxon>Oscillatoriales</taxon>
        <taxon>Microcoleaceae</taxon>
        <taxon>Planktothrix</taxon>
    </lineage>
</organism>
<dbReference type="InterPro" id="IPR001789">
    <property type="entry name" value="Sig_transdc_resp-reg_receiver"/>
</dbReference>
<dbReference type="Proteomes" id="UP000184315">
    <property type="component" value="Unassembled WGS sequence"/>
</dbReference>
<dbReference type="Gene3D" id="3.40.50.2300">
    <property type="match status" value="1"/>
</dbReference>
<dbReference type="InterPro" id="IPR011006">
    <property type="entry name" value="CheY-like_superfamily"/>
</dbReference>
<evidence type="ECO:0000256" key="1">
    <source>
        <dbReference type="ARBA" id="ARBA00022553"/>
    </source>
</evidence>
<accession>A0A1J1LVI5</accession>
<dbReference type="OrthoDB" id="468357at2"/>
<name>A0A1J1LVI5_9CYAN</name>
<dbReference type="SMART" id="SM00448">
    <property type="entry name" value="REC"/>
    <property type="match status" value="1"/>
</dbReference>
<keyword evidence="1 2" id="KW-0597">Phosphoprotein</keyword>
<gene>
    <name evidence="4" type="ORF">PL921470006</name>
</gene>
<reference evidence="5" key="1">
    <citation type="submission" date="2015-10" db="EMBL/GenBank/DDBJ databases">
        <authorList>
            <person name="Regsiter A."/>
            <person name="william w."/>
        </authorList>
    </citation>
    <scope>NUCLEOTIDE SEQUENCE [LARGE SCALE GENOMIC DNA]</scope>
</reference>
<keyword evidence="5" id="KW-1185">Reference proteome</keyword>
<dbReference type="STRING" id="671072.PL921470006"/>